<evidence type="ECO:0000256" key="2">
    <source>
        <dbReference type="ARBA" id="ARBA00012500"/>
    </source>
</evidence>
<dbReference type="AlphaFoldDB" id="A0A3P1STE6"/>
<sequence length="224" mass="25093">MSYINDLLFGVYPYIAGAVFLIASWIRYDREQFTWRASSSQMLSSKGFRAASNMFHVGVLFIFFGHLVGLLTPHALYEPFISTGNKQLLAIISGGAAGLLCWVGCFLLLKRRLGDPRVRATSSGADIFILVLLFVQVTLGLLTIPFSMGHLDGSVMLMLANWAQGLVTLQSDAATHIYGVSVIYKLHIFVGLTMFVVFPFTRMVHIWSVPVKYFARNYQIVRQR</sequence>
<dbReference type="RefSeq" id="WP_124925050.1">
    <property type="nucleotide sequence ID" value="NZ_BMOH01000003.1"/>
</dbReference>
<name>A0A3P1STE6_9GAMM</name>
<evidence type="ECO:0000256" key="6">
    <source>
        <dbReference type="ARBA" id="ARBA00022692"/>
    </source>
</evidence>
<feature type="binding site" description="axial binding residue" evidence="16">
    <location>
        <position position="66"/>
    </location>
    <ligand>
        <name>heme b</name>
        <dbReference type="ChEBI" id="CHEBI:60344"/>
        <label>2</label>
    </ligand>
    <ligandPart>
        <name>Fe</name>
        <dbReference type="ChEBI" id="CHEBI:18248"/>
    </ligandPart>
</feature>
<evidence type="ECO:0000256" key="11">
    <source>
        <dbReference type="ARBA" id="ARBA00023004"/>
    </source>
</evidence>
<comment type="catalytic activity">
    <reaction evidence="14">
        <text>nitrate + a quinol = a quinone + nitrite + H2O</text>
        <dbReference type="Rhea" id="RHEA:56144"/>
        <dbReference type="ChEBI" id="CHEBI:15377"/>
        <dbReference type="ChEBI" id="CHEBI:16301"/>
        <dbReference type="ChEBI" id="CHEBI:17632"/>
        <dbReference type="ChEBI" id="CHEBI:24646"/>
        <dbReference type="ChEBI" id="CHEBI:132124"/>
        <dbReference type="EC" id="1.7.5.1"/>
    </reaction>
</comment>
<comment type="subunit">
    <text evidence="15">Dimer of heterotrimers each composed of an alpha, a beta and a gamma chain. Alpha and beta are catalytic chains; gamma chains are involved in binding the enzyme complex to the cytoplasmic membrane.</text>
</comment>
<comment type="subcellular location">
    <subcellularLocation>
        <location evidence="1">Cell membrane</location>
        <topology evidence="1">Multi-pass membrane protein</topology>
    </subcellularLocation>
</comment>
<feature type="transmembrane region" description="Helical" evidence="17">
    <location>
        <begin position="129"/>
        <end position="148"/>
    </location>
</feature>
<dbReference type="EMBL" id="RQXV01000002">
    <property type="protein sequence ID" value="RRD00469.1"/>
    <property type="molecule type" value="Genomic_DNA"/>
</dbReference>
<evidence type="ECO:0000313" key="19">
    <source>
        <dbReference type="EMBL" id="RRD00469.1"/>
    </source>
</evidence>
<keyword evidence="20" id="KW-1185">Reference proteome</keyword>
<evidence type="ECO:0000259" key="18">
    <source>
        <dbReference type="Pfam" id="PF02665"/>
    </source>
</evidence>
<dbReference type="InterPro" id="IPR051936">
    <property type="entry name" value="Heme-iron_electron_transfer"/>
</dbReference>
<gene>
    <name evidence="19" type="primary">narI</name>
    <name evidence="19" type="ORF">EHS89_05085</name>
</gene>
<evidence type="ECO:0000256" key="8">
    <source>
        <dbReference type="ARBA" id="ARBA00022982"/>
    </source>
</evidence>
<evidence type="ECO:0000256" key="14">
    <source>
        <dbReference type="ARBA" id="ARBA00048294"/>
    </source>
</evidence>
<dbReference type="PANTHER" id="PTHR30598">
    <property type="entry name" value="NITRATE REDUCTASE PRIVATE CHAPERONE, REDOX ENZYME MATURATION PROTEIN REMP FAMILY"/>
    <property type="match status" value="1"/>
</dbReference>
<dbReference type="OrthoDB" id="9788113at2"/>
<dbReference type="GO" id="GO:0019645">
    <property type="term" value="P:anaerobic electron transport chain"/>
    <property type="evidence" value="ECO:0007669"/>
    <property type="project" value="UniProtKB-ARBA"/>
</dbReference>
<feature type="transmembrane region" description="Helical" evidence="17">
    <location>
        <begin position="177"/>
        <end position="198"/>
    </location>
</feature>
<keyword evidence="11 16" id="KW-0408">Iron</keyword>
<comment type="caution">
    <text evidence="19">The sequence shown here is derived from an EMBL/GenBank/DDBJ whole genome shotgun (WGS) entry which is preliminary data.</text>
</comment>
<dbReference type="GO" id="GO:0009055">
    <property type="term" value="F:electron transfer activity"/>
    <property type="evidence" value="ECO:0007669"/>
    <property type="project" value="TreeGrafter"/>
</dbReference>
<feature type="binding site" description="axial binding residue" evidence="16">
    <location>
        <position position="187"/>
    </location>
    <ligand>
        <name>heme b</name>
        <dbReference type="ChEBI" id="CHEBI:60344"/>
        <label>2</label>
    </ligand>
    <ligandPart>
        <name>Fe</name>
        <dbReference type="ChEBI" id="CHEBI:18248"/>
    </ligandPart>
</feature>
<dbReference type="PANTHER" id="PTHR30598:SF3">
    <property type="entry name" value="RESPIRATORY NITRATE REDUCTASE 1 GAMMA CHAIN"/>
    <property type="match status" value="1"/>
</dbReference>
<evidence type="ECO:0000313" key="20">
    <source>
        <dbReference type="Proteomes" id="UP000267535"/>
    </source>
</evidence>
<feature type="binding site" description="axial binding residue" evidence="16">
    <location>
        <position position="205"/>
    </location>
    <ligand>
        <name>heme b</name>
        <dbReference type="ChEBI" id="CHEBI:60344"/>
        <label>1</label>
    </ligand>
    <ligandPart>
        <name>Fe</name>
        <dbReference type="ChEBI" id="CHEBI:18248"/>
    </ligandPart>
</feature>
<keyword evidence="13 17" id="KW-0472">Membrane</keyword>
<evidence type="ECO:0000256" key="15">
    <source>
        <dbReference type="ARBA" id="ARBA00063882"/>
    </source>
</evidence>
<dbReference type="Pfam" id="PF02665">
    <property type="entry name" value="Nitrate_red_gam"/>
    <property type="match status" value="1"/>
</dbReference>
<dbReference type="NCBIfam" id="TIGR00351">
    <property type="entry name" value="narI"/>
    <property type="match status" value="1"/>
</dbReference>
<keyword evidence="4" id="KW-1003">Cell membrane</keyword>
<keyword evidence="5 16" id="KW-0349">Heme</keyword>
<evidence type="ECO:0000256" key="5">
    <source>
        <dbReference type="ARBA" id="ARBA00022617"/>
    </source>
</evidence>
<feature type="transmembrane region" description="Helical" evidence="17">
    <location>
        <begin position="47"/>
        <end position="68"/>
    </location>
</feature>
<feature type="binding site" description="axial binding residue" evidence="16">
    <location>
        <position position="56"/>
    </location>
    <ligand>
        <name>heme b</name>
        <dbReference type="ChEBI" id="CHEBI:60344"/>
        <label>1</label>
    </ligand>
    <ligandPart>
        <name>Fe</name>
        <dbReference type="ChEBI" id="CHEBI:18248"/>
    </ligandPart>
</feature>
<dbReference type="EC" id="1.7.5.1" evidence="2"/>
<dbReference type="GO" id="GO:0046872">
    <property type="term" value="F:metal ion binding"/>
    <property type="evidence" value="ECO:0007669"/>
    <property type="project" value="UniProtKB-KW"/>
</dbReference>
<keyword evidence="6 17" id="KW-0812">Transmembrane</keyword>
<dbReference type="InterPro" id="IPR003816">
    <property type="entry name" value="Nitrate_red_gam"/>
</dbReference>
<proteinExistence type="predicted"/>
<dbReference type="GO" id="GO:0042128">
    <property type="term" value="P:nitrate assimilation"/>
    <property type="evidence" value="ECO:0007669"/>
    <property type="project" value="UniProtKB-KW"/>
</dbReference>
<evidence type="ECO:0000256" key="3">
    <source>
        <dbReference type="ARBA" id="ARBA00022448"/>
    </source>
</evidence>
<dbReference type="Gene3D" id="1.20.950.20">
    <property type="entry name" value="Transmembrane di-heme cytochromes, Chain C"/>
    <property type="match status" value="1"/>
</dbReference>
<dbReference type="InterPro" id="IPR036197">
    <property type="entry name" value="NarG-like_sf"/>
</dbReference>
<dbReference type="GO" id="GO:0020037">
    <property type="term" value="F:heme binding"/>
    <property type="evidence" value="ECO:0007669"/>
    <property type="project" value="TreeGrafter"/>
</dbReference>
<dbReference type="Proteomes" id="UP000267535">
    <property type="component" value="Unassembled WGS sequence"/>
</dbReference>
<evidence type="ECO:0000256" key="12">
    <source>
        <dbReference type="ARBA" id="ARBA00023063"/>
    </source>
</evidence>
<feature type="domain" description="NarG-like" evidence="18">
    <location>
        <begin position="5"/>
        <end position="224"/>
    </location>
</feature>
<keyword evidence="10 19" id="KW-0560">Oxidoreductase</keyword>
<dbReference type="InterPro" id="IPR023234">
    <property type="entry name" value="NarG-like_domain"/>
</dbReference>
<organism evidence="19 20">
    <name type="scientific">Amphritea balenae</name>
    <dbReference type="NCBI Taxonomy" id="452629"/>
    <lineage>
        <taxon>Bacteria</taxon>
        <taxon>Pseudomonadati</taxon>
        <taxon>Pseudomonadota</taxon>
        <taxon>Gammaproteobacteria</taxon>
        <taxon>Oceanospirillales</taxon>
        <taxon>Oceanospirillaceae</taxon>
        <taxon>Amphritea</taxon>
    </lineage>
</organism>
<keyword evidence="9 17" id="KW-1133">Transmembrane helix</keyword>
<evidence type="ECO:0000256" key="7">
    <source>
        <dbReference type="ARBA" id="ARBA00022723"/>
    </source>
</evidence>
<evidence type="ECO:0000256" key="9">
    <source>
        <dbReference type="ARBA" id="ARBA00022989"/>
    </source>
</evidence>
<dbReference type="GO" id="GO:0160182">
    <property type="term" value="F:nitrate reductase (quinone) activity"/>
    <property type="evidence" value="ECO:0007669"/>
    <property type="project" value="UniProtKB-EC"/>
</dbReference>
<keyword evidence="7" id="KW-0479">Metal-binding</keyword>
<keyword evidence="3" id="KW-0813">Transport</keyword>
<evidence type="ECO:0000256" key="1">
    <source>
        <dbReference type="ARBA" id="ARBA00004651"/>
    </source>
</evidence>
<keyword evidence="8" id="KW-0249">Electron transport</keyword>
<dbReference type="SUPFAM" id="SSF103501">
    <property type="entry name" value="Respiratory nitrate reductase 1 gamma chain"/>
    <property type="match status" value="1"/>
</dbReference>
<feature type="transmembrane region" description="Helical" evidence="17">
    <location>
        <begin position="6"/>
        <end position="26"/>
    </location>
</feature>
<dbReference type="FunFam" id="1.20.950.20:FF:000001">
    <property type="entry name" value="Respiratory nitrate reductase subunit gamma"/>
    <property type="match status" value="1"/>
</dbReference>
<evidence type="ECO:0000256" key="10">
    <source>
        <dbReference type="ARBA" id="ARBA00023002"/>
    </source>
</evidence>
<dbReference type="GO" id="GO:0009325">
    <property type="term" value="C:nitrate reductase complex"/>
    <property type="evidence" value="ECO:0007669"/>
    <property type="project" value="InterPro"/>
</dbReference>
<evidence type="ECO:0000256" key="17">
    <source>
        <dbReference type="SAM" id="Phobius"/>
    </source>
</evidence>
<evidence type="ECO:0000256" key="16">
    <source>
        <dbReference type="PIRSR" id="PIRSR603816-1"/>
    </source>
</evidence>
<accession>A0A3P1STE6</accession>
<evidence type="ECO:0000256" key="13">
    <source>
        <dbReference type="ARBA" id="ARBA00023136"/>
    </source>
</evidence>
<evidence type="ECO:0000256" key="4">
    <source>
        <dbReference type="ARBA" id="ARBA00022475"/>
    </source>
</evidence>
<keyword evidence="12" id="KW-0534">Nitrate assimilation</keyword>
<dbReference type="GO" id="GO:0005886">
    <property type="term" value="C:plasma membrane"/>
    <property type="evidence" value="ECO:0007669"/>
    <property type="project" value="UniProtKB-SubCell"/>
</dbReference>
<protein>
    <recommendedName>
        <fullName evidence="2">nitrate reductase (quinone)</fullName>
        <ecNumber evidence="2">1.7.5.1</ecNumber>
    </recommendedName>
</protein>
<feature type="transmembrane region" description="Helical" evidence="17">
    <location>
        <begin position="88"/>
        <end position="109"/>
    </location>
</feature>
<reference evidence="19 20" key="1">
    <citation type="submission" date="2018-11" db="EMBL/GenBank/DDBJ databases">
        <title>The draft genome sequence of Amphritea balenae JAMM 1525T.</title>
        <authorList>
            <person name="Fang Z."/>
            <person name="Zhang Y."/>
            <person name="Han X."/>
        </authorList>
    </citation>
    <scope>NUCLEOTIDE SEQUENCE [LARGE SCALE GENOMIC DNA]</scope>
    <source>
        <strain evidence="19 20">JAMM 1525</strain>
    </source>
</reference>